<evidence type="ECO:0000313" key="2">
    <source>
        <dbReference type="Proteomes" id="UP000000753"/>
    </source>
</evidence>
<organism evidence="1 2">
    <name type="scientific">Shewanella piezotolerans (strain WP3 / JCM 13877)</name>
    <dbReference type="NCBI Taxonomy" id="225849"/>
    <lineage>
        <taxon>Bacteria</taxon>
        <taxon>Pseudomonadati</taxon>
        <taxon>Pseudomonadota</taxon>
        <taxon>Gammaproteobacteria</taxon>
        <taxon>Alteromonadales</taxon>
        <taxon>Shewanellaceae</taxon>
        <taxon>Shewanella</taxon>
    </lineage>
</organism>
<protein>
    <submittedName>
        <fullName evidence="1">Uncharacterized protein</fullName>
    </submittedName>
</protein>
<proteinExistence type="predicted"/>
<reference evidence="1 2" key="1">
    <citation type="journal article" date="2008" name="PLoS ONE">
        <title>Environmental adaptation: genomic analysis of the piezotolerant and psychrotolerant deep-sea iron reducing bacterium Shewanella piezotolerans WP3.</title>
        <authorList>
            <person name="Wang F."/>
            <person name="Wang J."/>
            <person name="Jian H."/>
            <person name="Zhang B."/>
            <person name="Li S."/>
            <person name="Wang F."/>
            <person name="Zeng X."/>
            <person name="Gao L."/>
            <person name="Bartlett D.H."/>
            <person name="Yu J."/>
            <person name="Hu S."/>
            <person name="Xiao X."/>
        </authorList>
    </citation>
    <scope>NUCLEOTIDE SEQUENCE [LARGE SCALE GENOMIC DNA]</scope>
    <source>
        <strain evidence="2">WP3 / JCM 13877</strain>
    </source>
</reference>
<name>B8CLJ8_SHEPW</name>
<sequence>MLSDLLAGESAILIRKSDEKVSVIKSGIAWDYCQRYFSGMR</sequence>
<dbReference type="EMBL" id="CP000472">
    <property type="protein sequence ID" value="ACJ28649.1"/>
    <property type="molecule type" value="Genomic_DNA"/>
</dbReference>
<evidence type="ECO:0000313" key="1">
    <source>
        <dbReference type="EMBL" id="ACJ28649.1"/>
    </source>
</evidence>
<dbReference type="AlphaFoldDB" id="B8CLJ8"/>
<gene>
    <name evidence="1" type="ordered locus">swp_1889</name>
</gene>
<accession>B8CLJ8</accession>
<dbReference type="HOGENOM" id="CLU_3276588_0_0_6"/>
<dbReference type="Proteomes" id="UP000000753">
    <property type="component" value="Chromosome"/>
</dbReference>
<keyword evidence="2" id="KW-1185">Reference proteome</keyword>
<dbReference type="KEGG" id="swp:swp_1889"/>
<dbReference type="STRING" id="225849.swp_1889"/>